<dbReference type="InterPro" id="IPR010383">
    <property type="entry name" value="Glyco_hydrolase_94_b-supersand"/>
</dbReference>
<dbReference type="Gene3D" id="2.70.98.40">
    <property type="entry name" value="Glycoside hydrolase, family 65, N-terminal domain"/>
    <property type="match status" value="2"/>
</dbReference>
<feature type="domain" description="Glycoamylase-like" evidence="5">
    <location>
        <begin position="1315"/>
        <end position="1522"/>
    </location>
</feature>
<dbReference type="Gene3D" id="1.50.10.140">
    <property type="match status" value="2"/>
</dbReference>
<accession>N1MJY3</accession>
<organism evidence="7 8">
    <name type="scientific">Sphingobium indicum BiD32</name>
    <dbReference type="NCBI Taxonomy" id="1301087"/>
    <lineage>
        <taxon>Bacteria</taxon>
        <taxon>Pseudomonadati</taxon>
        <taxon>Pseudomonadota</taxon>
        <taxon>Alphaproteobacteria</taxon>
        <taxon>Sphingomonadales</taxon>
        <taxon>Sphingomonadaceae</taxon>
        <taxon>Sphingobium</taxon>
    </lineage>
</organism>
<dbReference type="CDD" id="cd11756">
    <property type="entry name" value="GH94N_ChvB_NdvB_1_like"/>
    <property type="match status" value="1"/>
</dbReference>
<reference evidence="8" key="2">
    <citation type="submission" date="2013-04" db="EMBL/GenBank/DDBJ databases">
        <title>Bisphenol A degrading Sphingobium sp. strain BiD32.</title>
        <authorList>
            <person name="Nielsen J.L."/>
            <person name="Zhou N.A."/>
            <person name="Kjeldal H."/>
        </authorList>
    </citation>
    <scope>NUCLEOTIDE SEQUENCE [LARGE SCALE GENOMIC DNA]</scope>
    <source>
        <strain evidence="8">BiD32</strain>
    </source>
</reference>
<feature type="transmembrane region" description="Helical" evidence="3">
    <location>
        <begin position="419"/>
        <end position="440"/>
    </location>
</feature>
<feature type="domain" description="Glycosyl hydrolase 94 supersandwich" evidence="4">
    <location>
        <begin position="2067"/>
        <end position="2338"/>
    </location>
</feature>
<feature type="transmembrane region" description="Helical" evidence="3">
    <location>
        <begin position="899"/>
        <end position="918"/>
    </location>
</feature>
<name>N1MJY3_9SPHN</name>
<reference evidence="7 8" key="1">
    <citation type="submission" date="2013-03" db="EMBL/GenBank/DDBJ databases">
        <authorList>
            <person name="Le V."/>
        </authorList>
    </citation>
    <scope>NUCLEOTIDE SEQUENCE [LARGE SCALE GENOMIC DNA]</scope>
    <source>
        <strain evidence="7 8">BiD32</strain>
    </source>
</reference>
<keyword evidence="2" id="KW-0808">Transferase</keyword>
<sequence length="2854" mass="314836">MSQDRSGTVPTHPSASSLGFRHLLGRAASRSPWDDTAAIREVIFSVERMEEHARSLARAQAVKSHHQLGHPLLDRLAANETSLIQSYRAIMAAVVDKAAITPAAEWLIDNFHLVERQIREIRLDLPPRYYRQLPKLADGPFKGLPRVFGLVWAFVAHTDSRFDSNIWCAYIHAYQEVQPLTIGELWASAITLRIILIENLRRIAERIVYSRDERRIADEIADKLLSASTSDQPEVDFIDELGPAAPSDALALQLIHRLRDQSPALTAMLDQLNERLAEDGRSSDSAIHDEQQRQIAANVTVRNIITSMRHISDVDWAVLFERVSLVDRVLAENCDFAAMDFPTRNLYRTAIEQLARGSNREELDVARRAVSASAEAAERRRKDPGYYLTAEGRAGFEAALGFRPSWWGMVSRAYRALGVGGYAGAGALVALLLLGLPVIFHVEANMGWLLLAVLGLLGSVPAIDSAVSLVNQIVTRQFGVTQVPGLELRGGVPASLRTLVVVPTLLTRPEAVLEQVEQLEIHHLASVNGDIQFALLSDWADAASETVEGDEALLQTAIDAVARLNRQYPPAPAGDRFLLLHRRRVWNESQRQWIGWERKRGKLHELNRLLGGAEDTTFMMLDGHPPAGPAGVRYVITLDADTRLPPDTVRRLIGKMAHPLNQPVVDPARRRVVEGYAILQPRVTPNLPIGEEGSAYQRAFSSPSGIDPYSAAVSDVYQDLFGEGSYAGKGIYAVEAFEAVLADRVPDSTLLSHDLFEGVFARTGLASDVEVVESFPARYDVASLRYHRWARGDWQLLPWVLGWSALLGTSRRMPAEMPASGRWKMVDNLRRSITPLTCVLALVAGWALPFEAALVWTLFFLATIALPSFSPVLAAVWARHPGIPARAHFARFLSDLGSAFSQTFLIIILLAHQAWLMADAVIRTLLRLFVTRRNLLQWTPAAQATIGRDPTLGAYYRWMAGAAMTGAAVIAGTLYLGDRTVYLAAPFGFLWIISPAVARWVSRPSRAVTERPLTDTDRQALRLTARRTWRYFETFVTPSDHMLPPDNFQEVPSPVLARRTSPTNIGLYLLSTASAHDFGWMGALDTVERLEATMTTLAQLERYRGHFYNWYDTQNLRVLDPQYVSSVDSGNLAGHLIALAGACEEWCTRPQEDARRLSGIVDTLSLVREEVETLRDRRRTETVTWRQLDEALALIRAQLSAPAVDREPLGALLDRLAHPAELLVDLAKAFAVERGEDATDILFWARAMCRTIASHQRDAGAGDELTARLSAVARAARESALAMEFGFLLNDERELLSIGFVVRDGALDESCYDLLASEARLASFFAIAKGDLPARHWFRLGHGVIPAGGDAALLSWSGSMFEYLMPALIMRAPSESIIGRTNRAVIKKQIEYGRSLATPWGISESAYNARDLEHTYQYSNFGIPELGLKRGLGEDAVIAPYATALAAIIDPVAATRNFSRLAAYEARGRFGFFEALDFTPRRLLDDQKVAVVHAFMAHHQGMTVVAIADALLGGLMRERFHAEPIIRAAELLLHERMPREVASAPSWTSDVKSNARIREFEALAAWRNADPHAASPATHLLSNGRYSVMLTAAGSGYSRWRDLAVTRWREDATCDDWGSFIYLRDVESDLLWSATYQPTSAQPDQYSVAFSEERATFSRQDGDLHTTLEVVVSTEDDAEVRRLTLANNGRRPREIEVTSYAEIAIAPQAADAAHPVFSKLFVETEYVARLGAILATRRRRSPDEPEIWAAHHSVASNEGVGKAEFETDRARFLGRGLGVRTPASVIDGRLLSRATGAVLDPVFVLRRRVRLAPGAAVRIDFWTLVAETRDDLIDAVDKTNDISAFERAVTLAWTQSQVELHHLGIDRGEAGAFQRLAAHLIYAGPALRPSSEVIVRGAGPQSGLWPQSISGDLPIILLRIANVEDIRIVHQLLQAMEYWHARRLEVDLVILNERASSYVQDLQTTIETVLRTSQARQPASEGVTGQVFVLRADLVPAETTALLASAARVRLTGDGGGLAEQLGRLKEPAAPVRAAQNAMGRRRQPRVATGPELEFSNGIGGFADKGKEYVITLGPGQSTPAPWINVMANQGFGFQVSAEGCGFSWSVNSREHQLTPWSNDPVTDRPGEAIYLRDEDSGDLWSPTALPIRDDSGIYVARHGWGYSRFEHEAHGIAAELLMYVPVADPIKITRIKLRNTTSRQRRLSITAYVEWVLGTARAASAPYVVTSIDPETSAMFARNPWNAAFAGRVAFLDLGARQTNWTGDRREFIGRNGCLSDPIALAASAPLSGAVGAGLDPCGAMGTIVDLGPGAETEIVILLGDTDGAEQASALIARYRDADLDSVLAEVCGQWEGLLGTVQVKTPDRSMDIMLNGWLLYQTIACRLWARSGFYQASGAYGFRDQLQDGMALAALRPSLTREHLIRAAGRQFPEGDVQHWWLPHSGQGVRTRISDDRLWLAYCVAHYLETTGDASLLEEEIAFLEGPGLKEDQHDSFFTPIVSERMASLYEHCALALDASLARGVHGLPLIGGGDWNDGMNRVGEQGKGESVWLAWLSHMSLTSFAAIAQARGETERASTWREEASNLQKALEREAWDGSWYRRAWFDDGVAIGSAANDECRIDTIAQSWAVMSNVADPERAQRAMAAVERELIRSDDGLALLFTPPFDRTAHDPGYIKGYPPGIRENGGQYTHGAIWSIIAFARLGEGEKASGLFTMLNPINHARNRSDLRRYKVEPYVVAADVYAAPDHLGRGGWTWYTGSAAWLYRAGLEEILGLRMRGSSLHLDPCIPHGWPGFEIALRRGSTRFDIRVANPAGVANGIAEARMDDVRITERPLCFDLPDDGKSHEILVTMG</sequence>
<dbReference type="InterPro" id="IPR033432">
    <property type="entry name" value="GH94_catalytic"/>
</dbReference>
<dbReference type="InterPro" id="IPR037018">
    <property type="entry name" value="GH65_N"/>
</dbReference>
<evidence type="ECO:0000256" key="1">
    <source>
        <dbReference type="ARBA" id="ARBA00022676"/>
    </source>
</evidence>
<evidence type="ECO:0000259" key="6">
    <source>
        <dbReference type="Pfam" id="PF17167"/>
    </source>
</evidence>
<dbReference type="EMBL" id="CAVK010000061">
    <property type="protein sequence ID" value="CCW17059.1"/>
    <property type="molecule type" value="Genomic_DNA"/>
</dbReference>
<keyword evidence="3" id="KW-0472">Membrane</keyword>
<dbReference type="SMART" id="SM01068">
    <property type="entry name" value="CBM_X"/>
    <property type="match status" value="2"/>
</dbReference>
<dbReference type="SUPFAM" id="SSF48208">
    <property type="entry name" value="Six-hairpin glycosidases"/>
    <property type="match status" value="1"/>
</dbReference>
<dbReference type="Proteomes" id="UP000013201">
    <property type="component" value="Unassembled WGS sequence"/>
</dbReference>
<dbReference type="InterPro" id="IPR008928">
    <property type="entry name" value="6-hairpin_glycosidase_sf"/>
</dbReference>
<dbReference type="InterPro" id="IPR019282">
    <property type="entry name" value="Glycoamylase-like_cons_dom"/>
</dbReference>
<dbReference type="GO" id="GO:0030246">
    <property type="term" value="F:carbohydrate binding"/>
    <property type="evidence" value="ECO:0007669"/>
    <property type="project" value="InterPro"/>
</dbReference>
<evidence type="ECO:0000259" key="5">
    <source>
        <dbReference type="Pfam" id="PF10091"/>
    </source>
</evidence>
<dbReference type="InterPro" id="IPR037820">
    <property type="entry name" value="GH94N_NdvB"/>
</dbReference>
<dbReference type="CDD" id="cd11753">
    <property type="entry name" value="GH94N_ChvB_NdvB_2_like"/>
    <property type="match status" value="1"/>
</dbReference>
<evidence type="ECO:0000313" key="8">
    <source>
        <dbReference type="Proteomes" id="UP000013201"/>
    </source>
</evidence>
<comment type="caution">
    <text evidence="7">The sequence shown here is derived from an EMBL/GenBank/DDBJ whole genome shotgun (WGS) entry which is preliminary data.</text>
</comment>
<feature type="transmembrane region" description="Helical" evidence="3">
    <location>
        <begin position="955"/>
        <end position="976"/>
    </location>
</feature>
<dbReference type="InterPro" id="IPR037824">
    <property type="entry name" value="GH94N_2_NdvB"/>
</dbReference>
<feature type="transmembrane region" description="Helical" evidence="3">
    <location>
        <begin position="832"/>
        <end position="848"/>
    </location>
</feature>
<evidence type="ECO:0000256" key="3">
    <source>
        <dbReference type="SAM" id="Phobius"/>
    </source>
</evidence>
<dbReference type="Gene3D" id="2.60.420.10">
    <property type="entry name" value="Maltose phosphorylase, domain 3"/>
    <property type="match status" value="1"/>
</dbReference>
<proteinExistence type="predicted"/>
<keyword evidence="1" id="KW-0328">Glycosyltransferase</keyword>
<dbReference type="SUPFAM" id="SSF74650">
    <property type="entry name" value="Galactose mutarotase-like"/>
    <property type="match status" value="2"/>
</dbReference>
<feature type="transmembrane region" description="Helical" evidence="3">
    <location>
        <begin position="981"/>
        <end position="1001"/>
    </location>
</feature>
<feature type="transmembrane region" description="Helical" evidence="3">
    <location>
        <begin position="446"/>
        <end position="467"/>
    </location>
</feature>
<keyword evidence="8" id="KW-1185">Reference proteome</keyword>
<dbReference type="OrthoDB" id="9769991at2"/>
<dbReference type="InterPro" id="IPR011013">
    <property type="entry name" value="Gal_mutarotase_sf_dom"/>
</dbReference>
<dbReference type="GO" id="GO:0016757">
    <property type="term" value="F:glycosyltransferase activity"/>
    <property type="evidence" value="ECO:0007669"/>
    <property type="project" value="UniProtKB-KW"/>
</dbReference>
<dbReference type="Gene3D" id="1.50.10.10">
    <property type="match status" value="1"/>
</dbReference>
<feature type="transmembrane region" description="Helical" evidence="3">
    <location>
        <begin position="854"/>
        <end position="878"/>
    </location>
</feature>
<dbReference type="Pfam" id="PF10091">
    <property type="entry name" value="Glycoamylase"/>
    <property type="match status" value="1"/>
</dbReference>
<dbReference type="InterPro" id="IPR012341">
    <property type="entry name" value="6hp_glycosidase-like_sf"/>
</dbReference>
<protein>
    <submittedName>
        <fullName evidence="7">Cyclic beta-1,2-glucan synthase</fullName>
    </submittedName>
</protein>
<dbReference type="Pfam" id="PF17167">
    <property type="entry name" value="Glyco_hydro_94"/>
    <property type="match status" value="1"/>
</dbReference>
<gene>
    <name evidence="7" type="ORF">EBBID32_13980</name>
</gene>
<evidence type="ECO:0000313" key="7">
    <source>
        <dbReference type="EMBL" id="CCW17059.1"/>
    </source>
</evidence>
<feature type="domain" description="Glycosyl hydrolase 94 catalytic" evidence="6">
    <location>
        <begin position="2352"/>
        <end position="2775"/>
    </location>
</feature>
<dbReference type="GO" id="GO:0005975">
    <property type="term" value="P:carbohydrate metabolic process"/>
    <property type="evidence" value="ECO:0007669"/>
    <property type="project" value="InterPro"/>
</dbReference>
<dbReference type="Pfam" id="PF06165">
    <property type="entry name" value="GH94_b-supersand"/>
    <property type="match status" value="2"/>
</dbReference>
<dbReference type="InterPro" id="IPR052047">
    <property type="entry name" value="GH94_Enzymes"/>
</dbReference>
<feature type="domain" description="Glycosyl hydrolase 94 supersandwich" evidence="4">
    <location>
        <begin position="1569"/>
        <end position="1841"/>
    </location>
</feature>
<evidence type="ECO:0000259" key="4">
    <source>
        <dbReference type="Pfam" id="PF06165"/>
    </source>
</evidence>
<keyword evidence="3" id="KW-0812">Transmembrane</keyword>
<keyword evidence="3" id="KW-1133">Transmembrane helix</keyword>
<dbReference type="PANTHER" id="PTHR37469">
    <property type="entry name" value="CELLOBIONIC ACID PHOSPHORYLASE-RELATED"/>
    <property type="match status" value="1"/>
</dbReference>
<evidence type="ECO:0000256" key="2">
    <source>
        <dbReference type="ARBA" id="ARBA00022679"/>
    </source>
</evidence>
<dbReference type="PANTHER" id="PTHR37469:SF2">
    <property type="entry name" value="CELLOBIONIC ACID PHOSPHORYLASE"/>
    <property type="match status" value="1"/>
</dbReference>